<dbReference type="SMART" id="SM00774">
    <property type="entry name" value="WRKY"/>
    <property type="match status" value="1"/>
</dbReference>
<dbReference type="Gene3D" id="4.10.280.10">
    <property type="entry name" value="Helix-loop-helix DNA-binding domain"/>
    <property type="match status" value="1"/>
</dbReference>
<evidence type="ECO:0000256" key="10">
    <source>
        <dbReference type="ARBA" id="ARBA00023212"/>
    </source>
</evidence>
<dbReference type="InterPro" id="IPR027329">
    <property type="entry name" value="TPX2_C"/>
</dbReference>
<dbReference type="Pfam" id="PF10533">
    <property type="entry name" value="Plant_zn_clust"/>
    <property type="match status" value="1"/>
</dbReference>
<evidence type="ECO:0000256" key="6">
    <source>
        <dbReference type="ARBA" id="ARBA00022701"/>
    </source>
</evidence>
<evidence type="ECO:0000256" key="3">
    <source>
        <dbReference type="ARBA" id="ARBA00005510"/>
    </source>
</evidence>
<dbReference type="AlphaFoldDB" id="A0A9E7KW97"/>
<dbReference type="InterPro" id="IPR044806">
    <property type="entry name" value="WVD2/WDL1-4"/>
</dbReference>
<keyword evidence="6" id="KW-0493">Microtubule</keyword>
<evidence type="ECO:0000256" key="9">
    <source>
        <dbReference type="ARBA" id="ARBA00023163"/>
    </source>
</evidence>
<gene>
    <name evidence="16" type="ORF">MUK42_26156</name>
</gene>
<dbReference type="Gene3D" id="2.20.25.80">
    <property type="entry name" value="WRKY domain"/>
    <property type="match status" value="1"/>
</dbReference>
<dbReference type="Pfam" id="PF00010">
    <property type="entry name" value="HLH"/>
    <property type="match status" value="1"/>
</dbReference>
<dbReference type="GO" id="GO:0008017">
    <property type="term" value="F:microtubule binding"/>
    <property type="evidence" value="ECO:0007669"/>
    <property type="project" value="InterPro"/>
</dbReference>
<sequence length="898" mass="99754">MDAFPFHEDDHHDIHSWAFSPLADTLDLLESPPSPLVLSTPAVPPPQSAFVQYKACDGAAMSAGSGNVGGGASNIHRRMIRFWQTVVMGVRMESCKEKTAGNSRELGHLMKERRRRERLSQGFADLRFMLSHRSKGDKISVVRAAWEHLKELQQAREKLRRRNKELEAMISGNVMKAEETAIKAQPESRSSSFDSVFSALHRLKQVGAKADTIRASFSGRVLSVEVATETKVEHFSKSAGFKMEEVEKANRAAVASCHRVLSLLSQSQGQAQSGNLSAATGDAVSRFKRVVSLLSNSAGHGRVRIASKVRSPYNGKLFSDSQLGSKMDHCPNPPQLPPRNILKNKMQVLDSSSRNPLPINRRSFLDNQFGLQASSSSQYQFLPRQQHQNDPRFQLHQQMKLEADMFRRSHSAINLKFESSGHMPSTSTTRSFLSSLSMDGSVASLDGKPFHLIGGPASSDPINLHPPPKKRCVCRGEDGNGKCATTGRCHCSKRRKLRVKRSIKVPAISNKLADIPPDEYSWRKYGQKPIKGSPHPRGYYKCSSMRGCPARKHVERCLEDPSMLIVTYEGEHNHARLMGKEIIKVATSGKSDLVVCAPNSKCDQANDLSSKPFAIVESGRAINNTKGDENSHVEQEVPHLRNLSLDQNTAEKRHRTQKSLVQKKPAASRPANAGNIQSHHTVPRPFSLATEKRASGGNRAFISESNLPPMSSKPLQPDNTIHPDNEDSYSVTSTALSVRTLRGRTTVATAPTFRCNERAERRREFYSKLEQKHQALEAEKNQSEARIREEQEAALKEFRKRLTFKANPMPSFYHEGPPPKVELKKVPPTRPKSPKLTRRKSHGDANTPERDNCNGVCGRIHRHSLGTNMEATNKLQNSSKNMKGKEGLKSKPLAGVGM</sequence>
<feature type="coiled-coil region" evidence="12">
    <location>
        <begin position="759"/>
        <end position="793"/>
    </location>
</feature>
<keyword evidence="5" id="KW-0963">Cytoplasm</keyword>
<evidence type="ECO:0000256" key="1">
    <source>
        <dbReference type="ARBA" id="ARBA00004123"/>
    </source>
</evidence>
<proteinExistence type="inferred from homology"/>
<evidence type="ECO:0000256" key="5">
    <source>
        <dbReference type="ARBA" id="ARBA00022490"/>
    </source>
</evidence>
<dbReference type="InterPro" id="IPR036576">
    <property type="entry name" value="WRKY_dom_sf"/>
</dbReference>
<name>A0A9E7KW97_9LILI</name>
<dbReference type="EMBL" id="CP097510">
    <property type="protein sequence ID" value="URE36578.1"/>
    <property type="molecule type" value="Genomic_DNA"/>
</dbReference>
<dbReference type="GO" id="GO:0005874">
    <property type="term" value="C:microtubule"/>
    <property type="evidence" value="ECO:0007669"/>
    <property type="project" value="UniProtKB-KW"/>
</dbReference>
<dbReference type="PANTHER" id="PTHR46372">
    <property type="entry name" value="PROTEIN WVD2-LIKE 3"/>
    <property type="match status" value="1"/>
</dbReference>
<keyword evidence="11" id="KW-0539">Nucleus</keyword>
<comment type="subcellular location">
    <subcellularLocation>
        <location evidence="2">Cytoplasm</location>
        <location evidence="2">Cytoskeleton</location>
    </subcellularLocation>
    <subcellularLocation>
        <location evidence="1">Nucleus</location>
    </subcellularLocation>
</comment>
<dbReference type="Proteomes" id="UP001055439">
    <property type="component" value="Chromosome 8"/>
</dbReference>
<keyword evidence="12" id="KW-0175">Coiled coil</keyword>
<evidence type="ECO:0000256" key="4">
    <source>
        <dbReference type="ARBA" id="ARBA00005885"/>
    </source>
</evidence>
<dbReference type="GO" id="GO:0043565">
    <property type="term" value="F:sequence-specific DNA binding"/>
    <property type="evidence" value="ECO:0007669"/>
    <property type="project" value="InterPro"/>
</dbReference>
<dbReference type="Pfam" id="PF06886">
    <property type="entry name" value="TPX2"/>
    <property type="match status" value="1"/>
</dbReference>
<dbReference type="SUPFAM" id="SSF47459">
    <property type="entry name" value="HLH, helix-loop-helix DNA-binding domain"/>
    <property type="match status" value="1"/>
</dbReference>
<dbReference type="InterPro" id="IPR003657">
    <property type="entry name" value="WRKY_dom"/>
</dbReference>
<dbReference type="SMART" id="SM00353">
    <property type="entry name" value="HLH"/>
    <property type="match status" value="1"/>
</dbReference>
<feature type="compositionally biased region" description="Polar residues" evidence="13">
    <location>
        <begin position="870"/>
        <end position="881"/>
    </location>
</feature>
<feature type="domain" description="WRKY" evidence="14">
    <location>
        <begin position="511"/>
        <end position="574"/>
    </location>
</feature>
<evidence type="ECO:0000256" key="12">
    <source>
        <dbReference type="SAM" id="Coils"/>
    </source>
</evidence>
<organism evidence="16 17">
    <name type="scientific">Musa troglodytarum</name>
    <name type="common">fe'i banana</name>
    <dbReference type="NCBI Taxonomy" id="320322"/>
    <lineage>
        <taxon>Eukaryota</taxon>
        <taxon>Viridiplantae</taxon>
        <taxon>Streptophyta</taxon>
        <taxon>Embryophyta</taxon>
        <taxon>Tracheophyta</taxon>
        <taxon>Spermatophyta</taxon>
        <taxon>Magnoliopsida</taxon>
        <taxon>Liliopsida</taxon>
        <taxon>Zingiberales</taxon>
        <taxon>Musaceae</taxon>
        <taxon>Musa</taxon>
    </lineage>
</organism>
<protein>
    <submittedName>
        <fullName evidence="16">WRKY transcription factor</fullName>
    </submittedName>
</protein>
<evidence type="ECO:0000256" key="13">
    <source>
        <dbReference type="SAM" id="MobiDB-lite"/>
    </source>
</evidence>
<evidence type="ECO:0000256" key="7">
    <source>
        <dbReference type="ARBA" id="ARBA00023015"/>
    </source>
</evidence>
<dbReference type="InterPro" id="IPR011598">
    <property type="entry name" value="bHLH_dom"/>
</dbReference>
<dbReference type="PROSITE" id="PS50888">
    <property type="entry name" value="BHLH"/>
    <property type="match status" value="1"/>
</dbReference>
<keyword evidence="9" id="KW-0804">Transcription</keyword>
<evidence type="ECO:0000259" key="14">
    <source>
        <dbReference type="PROSITE" id="PS50811"/>
    </source>
</evidence>
<dbReference type="InterPro" id="IPR036638">
    <property type="entry name" value="HLH_DNA-bd_sf"/>
</dbReference>
<keyword evidence="10" id="KW-0206">Cytoskeleton</keyword>
<evidence type="ECO:0000313" key="16">
    <source>
        <dbReference type="EMBL" id="URE36578.1"/>
    </source>
</evidence>
<comment type="similarity">
    <text evidence="4">Belongs to the TPX2 family.</text>
</comment>
<dbReference type="InterPro" id="IPR018872">
    <property type="entry name" value="Zn-cluster-dom"/>
</dbReference>
<accession>A0A9E7KW97</accession>
<dbReference type="OrthoDB" id="1925970at2759"/>
<dbReference type="PROSITE" id="PS50811">
    <property type="entry name" value="WRKY"/>
    <property type="match status" value="1"/>
</dbReference>
<feature type="compositionally biased region" description="Basic residues" evidence="13">
    <location>
        <begin position="832"/>
        <end position="841"/>
    </location>
</feature>
<feature type="region of interest" description="Disordered" evidence="13">
    <location>
        <begin position="809"/>
        <end position="855"/>
    </location>
</feature>
<dbReference type="GO" id="GO:0000226">
    <property type="term" value="P:microtubule cytoskeleton organization"/>
    <property type="evidence" value="ECO:0007669"/>
    <property type="project" value="InterPro"/>
</dbReference>
<reference evidence="16" key="1">
    <citation type="submission" date="2022-05" db="EMBL/GenBank/DDBJ databases">
        <title>The Musa troglodytarum L. genome provides insights into the mechanism of non-climacteric behaviour and enrichment of carotenoids.</title>
        <authorList>
            <person name="Wang J."/>
        </authorList>
    </citation>
    <scope>NUCLEOTIDE SEQUENCE</scope>
    <source>
        <tissue evidence="16">Leaf</tissue>
    </source>
</reference>
<evidence type="ECO:0000256" key="8">
    <source>
        <dbReference type="ARBA" id="ARBA00023125"/>
    </source>
</evidence>
<feature type="domain" description="BHLH" evidence="15">
    <location>
        <begin position="103"/>
        <end position="152"/>
    </location>
</feature>
<dbReference type="Pfam" id="PF03106">
    <property type="entry name" value="WRKY"/>
    <property type="match status" value="1"/>
</dbReference>
<evidence type="ECO:0000256" key="2">
    <source>
        <dbReference type="ARBA" id="ARBA00004245"/>
    </source>
</evidence>
<keyword evidence="17" id="KW-1185">Reference proteome</keyword>
<dbReference type="GO" id="GO:0046983">
    <property type="term" value="F:protein dimerization activity"/>
    <property type="evidence" value="ECO:0007669"/>
    <property type="project" value="InterPro"/>
</dbReference>
<dbReference type="SUPFAM" id="SSF118290">
    <property type="entry name" value="WRKY DNA-binding domain"/>
    <property type="match status" value="1"/>
</dbReference>
<dbReference type="PANTHER" id="PTHR46372:SF2">
    <property type="entry name" value="PROTEIN WVD2-LIKE 3"/>
    <property type="match status" value="1"/>
</dbReference>
<dbReference type="GO" id="GO:0005634">
    <property type="term" value="C:nucleus"/>
    <property type="evidence" value="ECO:0007669"/>
    <property type="project" value="UniProtKB-SubCell"/>
</dbReference>
<feature type="region of interest" description="Disordered" evidence="13">
    <location>
        <begin position="870"/>
        <end position="898"/>
    </location>
</feature>
<dbReference type="GO" id="GO:0003700">
    <property type="term" value="F:DNA-binding transcription factor activity"/>
    <property type="evidence" value="ECO:0007669"/>
    <property type="project" value="InterPro"/>
</dbReference>
<keyword evidence="7" id="KW-0805">Transcription regulation</keyword>
<feature type="compositionally biased region" description="Polar residues" evidence="13">
    <location>
        <begin position="703"/>
        <end position="719"/>
    </location>
</feature>
<keyword evidence="8" id="KW-0238">DNA-binding</keyword>
<comment type="similarity">
    <text evidence="3">Belongs to the bHLH protein family.</text>
</comment>
<evidence type="ECO:0000256" key="11">
    <source>
        <dbReference type="ARBA" id="ARBA00023242"/>
    </source>
</evidence>
<feature type="region of interest" description="Disordered" evidence="13">
    <location>
        <begin position="700"/>
        <end position="730"/>
    </location>
</feature>
<evidence type="ECO:0000313" key="17">
    <source>
        <dbReference type="Proteomes" id="UP001055439"/>
    </source>
</evidence>
<dbReference type="FunFam" id="2.20.25.80:FF:000004">
    <property type="entry name" value="WRKY transcription factor 65"/>
    <property type="match status" value="1"/>
</dbReference>
<feature type="region of interest" description="Disordered" evidence="13">
    <location>
        <begin position="644"/>
        <end position="685"/>
    </location>
</feature>
<evidence type="ECO:0000259" key="15">
    <source>
        <dbReference type="PROSITE" id="PS50888"/>
    </source>
</evidence>